<dbReference type="OrthoDB" id="9780267at2"/>
<dbReference type="STRING" id="980561.A1359_10990"/>
<protein>
    <recommendedName>
        <fullName evidence="4">DUF502 domain-containing protein</fullName>
    </recommendedName>
</protein>
<feature type="transmembrane region" description="Helical" evidence="1">
    <location>
        <begin position="52"/>
        <end position="71"/>
    </location>
</feature>
<evidence type="ECO:0000313" key="2">
    <source>
        <dbReference type="EMBL" id="OAI14341.1"/>
    </source>
</evidence>
<evidence type="ECO:0000256" key="1">
    <source>
        <dbReference type="SAM" id="Phobius"/>
    </source>
</evidence>
<dbReference type="PANTHER" id="PTHR31876:SF26">
    <property type="entry name" value="PROTEIN LIKE COV 2"/>
    <property type="match status" value="1"/>
</dbReference>
<keyword evidence="1" id="KW-1133">Transmembrane helix</keyword>
<comment type="caution">
    <text evidence="2">The sequence shown here is derived from an EMBL/GenBank/DDBJ whole genome shotgun (WGS) entry which is preliminary data.</text>
</comment>
<dbReference type="EMBL" id="LUUI01000111">
    <property type="protein sequence ID" value="OAI14341.1"/>
    <property type="molecule type" value="Genomic_DNA"/>
</dbReference>
<dbReference type="InterPro" id="IPR007462">
    <property type="entry name" value="COV1-like"/>
</dbReference>
<reference evidence="2 3" key="1">
    <citation type="submission" date="2016-03" db="EMBL/GenBank/DDBJ databases">
        <authorList>
            <person name="Ploux O."/>
        </authorList>
    </citation>
    <scope>NUCLEOTIDE SEQUENCE [LARGE SCALE GENOMIC DNA]</scope>
    <source>
        <strain evidence="2 3">R-45370</strain>
    </source>
</reference>
<dbReference type="PANTHER" id="PTHR31876">
    <property type="entry name" value="COV-LIKE PROTEIN 1"/>
    <property type="match status" value="1"/>
</dbReference>
<keyword evidence="1" id="KW-0812">Transmembrane</keyword>
<accession>A0A177N8X4</accession>
<sequence length="202" mass="23073">MKNTLKKILDYVIIGVIGFLPIALIFQIIMYVERFLKDFVLLVHGRYENPLVTILLFVSAIALLAYFGKLLKHDRAHVLYYLESFIQRIPLLGSIYRVARKLLKLFLATEESQVREVVYVEYPKDGMWVPAYVTNRIGACYILYVPTSPNPTSGFTVMVDQSKVRRSTMDIEEVSSFVISVGVDFAKPEDIKALYAADSVKH</sequence>
<keyword evidence="1" id="KW-0472">Membrane</keyword>
<dbReference type="Pfam" id="PF04367">
    <property type="entry name" value="DUF502"/>
    <property type="match status" value="1"/>
</dbReference>
<dbReference type="AlphaFoldDB" id="A0A177N8X4"/>
<evidence type="ECO:0008006" key="4">
    <source>
        <dbReference type="Google" id="ProtNLM"/>
    </source>
</evidence>
<feature type="transmembrane region" description="Helical" evidence="1">
    <location>
        <begin position="12"/>
        <end position="32"/>
    </location>
</feature>
<evidence type="ECO:0000313" key="3">
    <source>
        <dbReference type="Proteomes" id="UP000078476"/>
    </source>
</evidence>
<proteinExistence type="predicted"/>
<keyword evidence="3" id="KW-1185">Reference proteome</keyword>
<name>A0A177N8X4_9GAMM</name>
<gene>
    <name evidence="2" type="ORF">A1359_10990</name>
</gene>
<dbReference type="RefSeq" id="WP_066983282.1">
    <property type="nucleotide sequence ID" value="NZ_LUUI01000111.1"/>
</dbReference>
<organism evidence="2 3">
    <name type="scientific">Methylomonas lenta</name>
    <dbReference type="NCBI Taxonomy" id="980561"/>
    <lineage>
        <taxon>Bacteria</taxon>
        <taxon>Pseudomonadati</taxon>
        <taxon>Pseudomonadota</taxon>
        <taxon>Gammaproteobacteria</taxon>
        <taxon>Methylococcales</taxon>
        <taxon>Methylococcaceae</taxon>
        <taxon>Methylomonas</taxon>
    </lineage>
</organism>
<dbReference type="Proteomes" id="UP000078476">
    <property type="component" value="Unassembled WGS sequence"/>
</dbReference>